<evidence type="ECO:0000256" key="3">
    <source>
        <dbReference type="ARBA" id="ARBA00023052"/>
    </source>
</evidence>
<dbReference type="EMBL" id="CP011125">
    <property type="protein sequence ID" value="AKF03733.1"/>
    <property type="molecule type" value="Genomic_DNA"/>
</dbReference>
<reference evidence="5 6" key="1">
    <citation type="submission" date="2015-03" db="EMBL/GenBank/DDBJ databases">
        <title>Genome assembly of Sandaracinus amylolyticus DSM 53668.</title>
        <authorList>
            <person name="Sharma G."/>
            <person name="Subramanian S."/>
        </authorList>
    </citation>
    <scope>NUCLEOTIDE SEQUENCE [LARGE SCALE GENOMIC DNA]</scope>
    <source>
        <strain evidence="5 6">DSM 53668</strain>
    </source>
</reference>
<dbReference type="Gene3D" id="3.40.50.970">
    <property type="match status" value="1"/>
</dbReference>
<comment type="cofactor">
    <cofactor evidence="1">
        <name>thiamine diphosphate</name>
        <dbReference type="ChEBI" id="CHEBI:58937"/>
    </cofactor>
</comment>
<dbReference type="PANTHER" id="PTHR43257">
    <property type="entry name" value="PYRUVATE DEHYDROGENASE E1 COMPONENT BETA SUBUNIT"/>
    <property type="match status" value="1"/>
</dbReference>
<accession>A0A0F6VZZ0</accession>
<dbReference type="PANTHER" id="PTHR43257:SF2">
    <property type="entry name" value="PYRUVATE DEHYDROGENASE E1 COMPONENT SUBUNIT BETA"/>
    <property type="match status" value="1"/>
</dbReference>
<dbReference type="InterPro" id="IPR005475">
    <property type="entry name" value="Transketolase-like_Pyr-bd"/>
</dbReference>
<dbReference type="GO" id="GO:0016491">
    <property type="term" value="F:oxidoreductase activity"/>
    <property type="evidence" value="ECO:0007669"/>
    <property type="project" value="UniProtKB-KW"/>
</dbReference>
<evidence type="ECO:0000256" key="2">
    <source>
        <dbReference type="ARBA" id="ARBA00023002"/>
    </source>
</evidence>
<evidence type="ECO:0000259" key="4">
    <source>
        <dbReference type="SMART" id="SM00861"/>
    </source>
</evidence>
<dbReference type="InterPro" id="IPR033248">
    <property type="entry name" value="Transketolase_C"/>
</dbReference>
<organism evidence="5 6">
    <name type="scientific">Sandaracinus amylolyticus</name>
    <dbReference type="NCBI Taxonomy" id="927083"/>
    <lineage>
        <taxon>Bacteria</taxon>
        <taxon>Pseudomonadati</taxon>
        <taxon>Myxococcota</taxon>
        <taxon>Polyangia</taxon>
        <taxon>Polyangiales</taxon>
        <taxon>Sandaracinaceae</taxon>
        <taxon>Sandaracinus</taxon>
    </lineage>
</organism>
<dbReference type="SUPFAM" id="SSF52922">
    <property type="entry name" value="TK C-terminal domain-like"/>
    <property type="match status" value="1"/>
</dbReference>
<evidence type="ECO:0000256" key="1">
    <source>
        <dbReference type="ARBA" id="ARBA00001964"/>
    </source>
</evidence>
<dbReference type="SUPFAM" id="SSF52518">
    <property type="entry name" value="Thiamin diphosphate-binding fold (THDP-binding)"/>
    <property type="match status" value="1"/>
</dbReference>
<dbReference type="SMART" id="SM00861">
    <property type="entry name" value="Transket_pyr"/>
    <property type="match status" value="1"/>
</dbReference>
<dbReference type="CDD" id="cd07036">
    <property type="entry name" value="TPP_PYR_E1-PDHc-beta_like"/>
    <property type="match status" value="1"/>
</dbReference>
<dbReference type="FunFam" id="3.40.50.970:FF:000001">
    <property type="entry name" value="Pyruvate dehydrogenase E1 beta subunit"/>
    <property type="match status" value="1"/>
</dbReference>
<dbReference type="KEGG" id="samy:DB32_000882"/>
<evidence type="ECO:0000313" key="6">
    <source>
        <dbReference type="Proteomes" id="UP000034883"/>
    </source>
</evidence>
<name>A0A0F6VZZ0_9BACT</name>
<keyword evidence="3" id="KW-0786">Thiamine pyrophosphate</keyword>
<dbReference type="InterPro" id="IPR029061">
    <property type="entry name" value="THDP-binding"/>
</dbReference>
<proteinExistence type="predicted"/>
<dbReference type="Gene3D" id="3.40.50.920">
    <property type="match status" value="1"/>
</dbReference>
<gene>
    <name evidence="5" type="ORF">DB32_000882</name>
</gene>
<protein>
    <submittedName>
        <fullName evidence="5">Branched-chain alpha-keto acid dehydrogenase, E1 component, beta subunit</fullName>
    </submittedName>
</protein>
<keyword evidence="6" id="KW-1185">Reference proteome</keyword>
<dbReference type="Pfam" id="PF02780">
    <property type="entry name" value="Transketolase_C"/>
    <property type="match status" value="1"/>
</dbReference>
<dbReference type="STRING" id="927083.DB32_000882"/>
<dbReference type="FunFam" id="3.40.50.920:FF:000001">
    <property type="entry name" value="Pyruvate dehydrogenase E1 beta subunit"/>
    <property type="match status" value="1"/>
</dbReference>
<dbReference type="Pfam" id="PF02779">
    <property type="entry name" value="Transket_pyr"/>
    <property type="match status" value="1"/>
</dbReference>
<evidence type="ECO:0000313" key="5">
    <source>
        <dbReference type="EMBL" id="AKF03733.1"/>
    </source>
</evidence>
<dbReference type="Proteomes" id="UP000034883">
    <property type="component" value="Chromosome"/>
</dbReference>
<sequence length="332" mass="36354">MIDGADETMTQKNMVQAINEALRLEMRRDERVVVMGEDVGKVGGVFRVTQGLWDEFGDGRVIDTPLNEGGIIGTAIGMAAYGMRPVPEIQFADFIYPAFDQIVSEAAKSRYRSGGEYPCPMVIRTPYGGGIKGGAYHSQSPEALFIHTAGLKVVCPSNPYDAKGLLAAAIQDDDPVLFFEPKRVYRAVKMDVPDEAYTLPLGEAKVVREGDSLTLVAWGAMLYEALSAAEQVAEQGISCEVIDLRTLWPLDLDTIVRSVEKTGRIVVVHEAPKACGFGAEILQLVSEKSFLHFQAPPARVTGWDTPFPYTLENEYLPLAHRVVPQLIATANY</sequence>
<dbReference type="AlphaFoldDB" id="A0A0F6VZZ0"/>
<dbReference type="NCBIfam" id="NF006667">
    <property type="entry name" value="PRK09212.1"/>
    <property type="match status" value="1"/>
</dbReference>
<dbReference type="InterPro" id="IPR009014">
    <property type="entry name" value="Transketo_C/PFOR_II"/>
</dbReference>
<feature type="domain" description="Transketolase-like pyrimidine-binding" evidence="4">
    <location>
        <begin position="12"/>
        <end position="187"/>
    </location>
</feature>
<keyword evidence="2" id="KW-0560">Oxidoreductase</keyword>